<dbReference type="HOGENOM" id="CLU_005316_0_2_5"/>
<name>A3TWS5_PSEBH</name>
<dbReference type="RefSeq" id="WP_009804585.1">
    <property type="nucleotide sequence ID" value="NZ_CH724131.1"/>
</dbReference>
<dbReference type="InterPro" id="IPR029063">
    <property type="entry name" value="SAM-dependent_MTases_sf"/>
</dbReference>
<dbReference type="SUPFAM" id="SSF53335">
    <property type="entry name" value="S-adenosyl-L-methionine-dependent methyltransferases"/>
    <property type="match status" value="1"/>
</dbReference>
<dbReference type="PANTHER" id="PTHR22807">
    <property type="entry name" value="NOP2 YEAST -RELATED NOL1/NOP2/FMU SUN DOMAIN-CONTAINING"/>
    <property type="match status" value="1"/>
</dbReference>
<dbReference type="Gene3D" id="3.30.70.1170">
    <property type="entry name" value="Sun protein, domain 3"/>
    <property type="match status" value="1"/>
</dbReference>
<dbReference type="EMBL" id="AAMO01000004">
    <property type="protein sequence ID" value="EAQ03285.1"/>
    <property type="molecule type" value="Genomic_DNA"/>
</dbReference>
<feature type="binding site" evidence="5">
    <location>
        <position position="292"/>
    </location>
    <ligand>
        <name>S-adenosyl-L-methionine</name>
        <dbReference type="ChEBI" id="CHEBI:59789"/>
    </ligand>
</feature>
<evidence type="ECO:0000256" key="3">
    <source>
        <dbReference type="ARBA" id="ARBA00022691"/>
    </source>
</evidence>
<comment type="caution">
    <text evidence="5">Lacks conserved residue(s) required for the propagation of feature annotation.</text>
</comment>
<evidence type="ECO:0000256" key="4">
    <source>
        <dbReference type="ARBA" id="ARBA00022884"/>
    </source>
</evidence>
<dbReference type="PANTHER" id="PTHR22807:SF53">
    <property type="entry name" value="RIBOSOMAL RNA SMALL SUBUNIT METHYLTRANSFERASE B-RELATED"/>
    <property type="match status" value="1"/>
</dbReference>
<dbReference type="GO" id="GO:0003723">
    <property type="term" value="F:RNA binding"/>
    <property type="evidence" value="ECO:0007669"/>
    <property type="project" value="UniProtKB-UniRule"/>
</dbReference>
<keyword evidence="8" id="KW-1185">Reference proteome</keyword>
<dbReference type="GO" id="GO:0001510">
    <property type="term" value="P:RNA methylation"/>
    <property type="evidence" value="ECO:0007669"/>
    <property type="project" value="InterPro"/>
</dbReference>
<dbReference type="Pfam" id="PF01189">
    <property type="entry name" value="Methyltr_RsmB-F"/>
    <property type="match status" value="1"/>
</dbReference>
<dbReference type="STRING" id="252305.OB2597_01657"/>
<dbReference type="Proteomes" id="UP000004318">
    <property type="component" value="Unassembled WGS sequence"/>
</dbReference>
<sequence length="392" mass="41871">MTPEARIATAADLLDVILAGDPAERALTDWARRNRYAGSRDRAAIRDHVYDALRCRRSFALLGGGETGRGLMLGYLLSEGRDPRDVFTGQGYGPAPLTGAEAAALAETPAEALRAAPRPVACDMPDWLWPQLETSLGDRTETIAAILRRRAPVFLRVNLRKTDRAAARAALAAEEIVTRPHALAETALEVTDGARRVAMSRAYDEGLVELQDAASQAVAAALPLREGLSVLDYCAGGGGKTLAIAGRIDGTFTAHDADAGRMADLPERARRAGIAVTLTDRPRGPFDLVLCDVPCSGSGAWRRSPSGKWALSQETLDRLNATQLDILKRAAGLVAPGGTLAYVTCSLLRAENQERVAAFRATDPGWRIAAERQFLPDEGGDGFYLACLSRTG</sequence>
<dbReference type="InterPro" id="IPR054728">
    <property type="entry name" value="RsmB-like_ferredoxin"/>
</dbReference>
<keyword evidence="2 5" id="KW-0808">Transferase</keyword>
<dbReference type="InterPro" id="IPR001678">
    <property type="entry name" value="MeTrfase_RsmB-F_NOP2_dom"/>
</dbReference>
<gene>
    <name evidence="7" type="ORF">OB2597_01657</name>
</gene>
<dbReference type="InterPro" id="IPR023267">
    <property type="entry name" value="RCMT"/>
</dbReference>
<accession>A3TWS5</accession>
<evidence type="ECO:0000256" key="1">
    <source>
        <dbReference type="ARBA" id="ARBA00022603"/>
    </source>
</evidence>
<evidence type="ECO:0000256" key="2">
    <source>
        <dbReference type="ARBA" id="ARBA00022679"/>
    </source>
</evidence>
<evidence type="ECO:0000313" key="8">
    <source>
        <dbReference type="Proteomes" id="UP000004318"/>
    </source>
</evidence>
<evidence type="ECO:0000313" key="7">
    <source>
        <dbReference type="EMBL" id="EAQ03285.1"/>
    </source>
</evidence>
<dbReference type="eggNOG" id="COG0144">
    <property type="taxonomic scope" value="Bacteria"/>
</dbReference>
<dbReference type="AlphaFoldDB" id="A3TWS5"/>
<dbReference type="CDD" id="cd02440">
    <property type="entry name" value="AdoMet_MTases"/>
    <property type="match status" value="1"/>
</dbReference>
<dbReference type="PRINTS" id="PR02008">
    <property type="entry name" value="RCMTFAMILY"/>
</dbReference>
<dbReference type="PROSITE" id="PS51686">
    <property type="entry name" value="SAM_MT_RSMB_NOP"/>
    <property type="match status" value="1"/>
</dbReference>
<dbReference type="Gene3D" id="3.40.50.150">
    <property type="entry name" value="Vaccinia Virus protein VP39"/>
    <property type="match status" value="1"/>
</dbReference>
<proteinExistence type="inferred from homology"/>
<dbReference type="Pfam" id="PF22458">
    <property type="entry name" value="RsmF-B_ferredox"/>
    <property type="match status" value="1"/>
</dbReference>
<dbReference type="OrthoDB" id="9810297at2"/>
<keyword evidence="3 5" id="KW-0949">S-adenosyl-L-methionine</keyword>
<comment type="similarity">
    <text evidence="5">Belongs to the class I-like SAM-binding methyltransferase superfamily. RsmB/NOP family.</text>
</comment>
<comment type="caution">
    <text evidence="7">The sequence shown here is derived from an EMBL/GenBank/DDBJ whole genome shotgun (WGS) entry which is preliminary data.</text>
</comment>
<feature type="binding site" evidence="5">
    <location>
        <position position="280"/>
    </location>
    <ligand>
        <name>S-adenosyl-L-methionine</name>
        <dbReference type="ChEBI" id="CHEBI:59789"/>
    </ligand>
</feature>
<dbReference type="GO" id="GO:0008173">
    <property type="term" value="F:RNA methyltransferase activity"/>
    <property type="evidence" value="ECO:0007669"/>
    <property type="project" value="InterPro"/>
</dbReference>
<keyword evidence="1 5" id="KW-0489">Methyltransferase</keyword>
<feature type="binding site" evidence="5">
    <location>
        <position position="256"/>
    </location>
    <ligand>
        <name>S-adenosyl-L-methionine</name>
        <dbReference type="ChEBI" id="CHEBI:59789"/>
    </ligand>
</feature>
<keyword evidence="4 5" id="KW-0694">RNA-binding</keyword>
<dbReference type="InterPro" id="IPR049560">
    <property type="entry name" value="MeTrfase_RsmB-F_NOP2_cat"/>
</dbReference>
<feature type="domain" description="SAM-dependent MTase RsmB/NOP-type" evidence="6">
    <location>
        <begin position="143"/>
        <end position="392"/>
    </location>
</feature>
<protein>
    <submittedName>
        <fullName evidence="7">Possible NOL1/NOP2/sun family protein</fullName>
    </submittedName>
</protein>
<evidence type="ECO:0000256" key="5">
    <source>
        <dbReference type="PROSITE-ProRule" id="PRU01023"/>
    </source>
</evidence>
<feature type="active site" description="Nucleophile" evidence="5">
    <location>
        <position position="345"/>
    </location>
</feature>
<evidence type="ECO:0000259" key="6">
    <source>
        <dbReference type="PROSITE" id="PS51686"/>
    </source>
</evidence>
<organism evidence="7 8">
    <name type="scientific">Pseudooceanicola batsensis (strain ATCC BAA-863 / DSM 15984 / KCTC 12145 / HTCC2597)</name>
    <name type="common">Oceanicola batsensis</name>
    <dbReference type="NCBI Taxonomy" id="252305"/>
    <lineage>
        <taxon>Bacteria</taxon>
        <taxon>Pseudomonadati</taxon>
        <taxon>Pseudomonadota</taxon>
        <taxon>Alphaproteobacteria</taxon>
        <taxon>Rhodobacterales</taxon>
        <taxon>Paracoccaceae</taxon>
        <taxon>Pseudooceanicola</taxon>
    </lineage>
</organism>
<reference evidence="7 8" key="1">
    <citation type="journal article" date="2010" name="J. Bacteriol.">
        <title>Genome sequences of Oceanicola granulosus HTCC2516(T) and Oceanicola batsensis HTCC2597(TDelta).</title>
        <authorList>
            <person name="Thrash J.C."/>
            <person name="Cho J.C."/>
            <person name="Vergin K.L."/>
            <person name="Giovannoni S.J."/>
        </authorList>
    </citation>
    <scope>NUCLEOTIDE SEQUENCE [LARGE SCALE GENOMIC DNA]</scope>
    <source>
        <strain evidence="8">ATCC BAA-863 / DSM 15984 / KCTC 12145 / HTCC2597</strain>
    </source>
</reference>